<dbReference type="GO" id="GO:0000974">
    <property type="term" value="C:Prp19 complex"/>
    <property type="evidence" value="ECO:0007669"/>
    <property type="project" value="TreeGrafter"/>
</dbReference>
<proteinExistence type="predicted"/>
<evidence type="ECO:0000256" key="2">
    <source>
        <dbReference type="PROSITE-ProRule" id="PRU00723"/>
    </source>
</evidence>
<dbReference type="EMBL" id="QGKX02001621">
    <property type="protein sequence ID" value="KAF3503543.1"/>
    <property type="molecule type" value="Genomic_DNA"/>
</dbReference>
<comment type="caution">
    <text evidence="4">The sequence shown here is derived from an EMBL/GenBank/DDBJ whole genome shotgun (WGS) entry which is preliminary data.</text>
</comment>
<dbReference type="GO" id="GO:0071006">
    <property type="term" value="C:U2-type catalytic step 1 spliceosome"/>
    <property type="evidence" value="ECO:0007669"/>
    <property type="project" value="TreeGrafter"/>
</dbReference>
<dbReference type="InterPro" id="IPR036527">
    <property type="entry name" value="SCP2_sterol-bd_dom_sf"/>
</dbReference>
<organism evidence="4 5">
    <name type="scientific">Brassica cretica</name>
    <name type="common">Mustard</name>
    <dbReference type="NCBI Taxonomy" id="69181"/>
    <lineage>
        <taxon>Eukaryota</taxon>
        <taxon>Viridiplantae</taxon>
        <taxon>Streptophyta</taxon>
        <taxon>Embryophyta</taxon>
        <taxon>Tracheophyta</taxon>
        <taxon>Spermatophyta</taxon>
        <taxon>Magnoliopsida</taxon>
        <taxon>eudicotyledons</taxon>
        <taxon>Gunneridae</taxon>
        <taxon>Pentapetalae</taxon>
        <taxon>rosids</taxon>
        <taxon>malvids</taxon>
        <taxon>Brassicales</taxon>
        <taxon>Brassicaceae</taxon>
        <taxon>Brassiceae</taxon>
        <taxon>Brassica</taxon>
    </lineage>
</organism>
<protein>
    <recommendedName>
        <fullName evidence="3">C3H1-type domain-containing protein</fullName>
    </recommendedName>
</protein>
<dbReference type="InterPro" id="IPR039171">
    <property type="entry name" value="Cwc2/Slt11"/>
</dbReference>
<gene>
    <name evidence="4" type="ORF">F2Q69_00045646</name>
</gene>
<reference evidence="4" key="1">
    <citation type="submission" date="2019-12" db="EMBL/GenBank/DDBJ databases">
        <title>Genome sequencing and annotation of Brassica cretica.</title>
        <authorList>
            <person name="Studholme D.J."/>
            <person name="Sarris P."/>
        </authorList>
    </citation>
    <scope>NUCLEOTIDE SEQUENCE</scope>
    <source>
        <strain evidence="4">PFS-109/04</strain>
        <tissue evidence="4">Leaf</tissue>
    </source>
</reference>
<sequence>MAGREVFPVVECYGTEVLTSENSETEINVPFYRVRGRSFTRTIFRPTEGFDLLLGQVRDEAPMYEFSPYLPLDALENRENLHQCILEYPPPENIRVIPDQFNNLGWNWYHTATVLSDYVHDVVFNNNIPFAVEGDEAFGTVILMRQDNRWRRESWRLNAPEPMLSRECTICGDPLTYTPIDYLLGLQSPKALEHQTASANLFYSIHFTLSLVWFTFFRISFIFFYPVGKYEGVSKLLLASRAGPEIYGAALPRTGPAGKMNPQIAFTRGAMKIKGSLSAAQETRIVICSYSFAVGNSQSDGDEATAGLSQLGRFDGHPLVCGFFKSGSTCMAGARCPFAHKVPRVFDSRTGLDNPKTVELLARNVYMGAVDPPIDQTLKTLYLRRLNSSVDGAFLTYTSREAAEKAMLEHSSWVVINGQNVKLLWGAHVIPKEAVVQENQPQDHDTDVSRILIH</sequence>
<dbReference type="InterPro" id="IPR000571">
    <property type="entry name" value="Znf_CCCH"/>
</dbReference>
<feature type="zinc finger region" description="C3H1-type" evidence="2">
    <location>
        <begin position="320"/>
        <end position="343"/>
    </location>
</feature>
<evidence type="ECO:0000313" key="4">
    <source>
        <dbReference type="EMBL" id="KAF3503543.1"/>
    </source>
</evidence>
<dbReference type="GO" id="GO:0017070">
    <property type="term" value="F:U6 snRNA binding"/>
    <property type="evidence" value="ECO:0007669"/>
    <property type="project" value="TreeGrafter"/>
</dbReference>
<dbReference type="PANTHER" id="PTHR14089:SF12">
    <property type="entry name" value="ZINC FINGER CCCH DOMAIN-CONTAINING PROTEIN 4-RELATED"/>
    <property type="match status" value="1"/>
</dbReference>
<dbReference type="Proteomes" id="UP000712600">
    <property type="component" value="Unassembled WGS sequence"/>
</dbReference>
<keyword evidence="2" id="KW-0862">Zinc</keyword>
<evidence type="ECO:0000259" key="3">
    <source>
        <dbReference type="PROSITE" id="PS50103"/>
    </source>
</evidence>
<keyword evidence="2" id="KW-0479">Metal-binding</keyword>
<dbReference type="AlphaFoldDB" id="A0A8S9NR74"/>
<evidence type="ECO:0000313" key="5">
    <source>
        <dbReference type="Proteomes" id="UP000712600"/>
    </source>
</evidence>
<keyword evidence="2" id="KW-0863">Zinc-finger</keyword>
<dbReference type="GO" id="GO:0071007">
    <property type="term" value="C:U2-type catalytic step 2 spliceosome"/>
    <property type="evidence" value="ECO:0007669"/>
    <property type="project" value="TreeGrafter"/>
</dbReference>
<dbReference type="SUPFAM" id="SSF55718">
    <property type="entry name" value="SCP-like"/>
    <property type="match status" value="1"/>
</dbReference>
<evidence type="ECO:0000256" key="1">
    <source>
        <dbReference type="ARBA" id="ARBA00022884"/>
    </source>
</evidence>
<dbReference type="PANTHER" id="PTHR14089">
    <property type="entry name" value="PRE-MRNA-SPLICING FACTOR RBM22"/>
    <property type="match status" value="1"/>
</dbReference>
<accession>A0A8S9NR74</accession>
<feature type="domain" description="C3H1-type" evidence="3">
    <location>
        <begin position="320"/>
        <end position="343"/>
    </location>
</feature>
<name>A0A8S9NR74_BRACR</name>
<dbReference type="PROSITE" id="PS50103">
    <property type="entry name" value="ZF_C3H1"/>
    <property type="match status" value="1"/>
</dbReference>
<dbReference type="GO" id="GO:0036002">
    <property type="term" value="F:pre-mRNA binding"/>
    <property type="evidence" value="ECO:0007669"/>
    <property type="project" value="TreeGrafter"/>
</dbReference>
<dbReference type="GO" id="GO:0008270">
    <property type="term" value="F:zinc ion binding"/>
    <property type="evidence" value="ECO:0007669"/>
    <property type="project" value="UniProtKB-KW"/>
</dbReference>
<keyword evidence="1" id="KW-0694">RNA-binding</keyword>